<name>A0A4C1SES4_EUMVA</name>
<evidence type="ECO:0000256" key="1">
    <source>
        <dbReference type="SAM" id="MobiDB-lite"/>
    </source>
</evidence>
<organism evidence="2 3">
    <name type="scientific">Eumeta variegata</name>
    <name type="common">Bagworm moth</name>
    <name type="synonym">Eumeta japonica</name>
    <dbReference type="NCBI Taxonomy" id="151549"/>
    <lineage>
        <taxon>Eukaryota</taxon>
        <taxon>Metazoa</taxon>
        <taxon>Ecdysozoa</taxon>
        <taxon>Arthropoda</taxon>
        <taxon>Hexapoda</taxon>
        <taxon>Insecta</taxon>
        <taxon>Pterygota</taxon>
        <taxon>Neoptera</taxon>
        <taxon>Endopterygota</taxon>
        <taxon>Lepidoptera</taxon>
        <taxon>Glossata</taxon>
        <taxon>Ditrysia</taxon>
        <taxon>Tineoidea</taxon>
        <taxon>Psychidae</taxon>
        <taxon>Oiketicinae</taxon>
        <taxon>Eumeta</taxon>
    </lineage>
</organism>
<gene>
    <name evidence="2" type="ORF">EVAR_776_1</name>
</gene>
<dbReference type="Proteomes" id="UP000299102">
    <property type="component" value="Unassembled WGS sequence"/>
</dbReference>
<proteinExistence type="predicted"/>
<comment type="caution">
    <text evidence="2">The sequence shown here is derived from an EMBL/GenBank/DDBJ whole genome shotgun (WGS) entry which is preliminary data.</text>
</comment>
<sequence length="219" mass="24293">MHAIGEEQPARAAARRAITRAGGIKTSGARRRRPSGGATRGNENKTRPMKPRAASRARVMYGVPGGQAAMYRAGDGHAASLCTRRPRVRRGAALTPPLTPDRRLPPSASGTGYLFVNGEGRGADGSPRPKDCTNLMYRYLKRYTESLYFFNYMTESKKRILCVHRNFEIAMACCGTKKNTHKSSARRCGWWWRARKFKLQYERTVAGGATGGARQRTEP</sequence>
<dbReference type="EMBL" id="BGZK01000003">
    <property type="protein sequence ID" value="GBO99667.1"/>
    <property type="molecule type" value="Genomic_DNA"/>
</dbReference>
<evidence type="ECO:0000313" key="3">
    <source>
        <dbReference type="Proteomes" id="UP000299102"/>
    </source>
</evidence>
<dbReference type="AlphaFoldDB" id="A0A4C1SES4"/>
<keyword evidence="3" id="KW-1185">Reference proteome</keyword>
<evidence type="ECO:0000313" key="2">
    <source>
        <dbReference type="EMBL" id="GBO99667.1"/>
    </source>
</evidence>
<feature type="region of interest" description="Disordered" evidence="1">
    <location>
        <begin position="1"/>
        <end position="55"/>
    </location>
</feature>
<protein>
    <submittedName>
        <fullName evidence="2">Uncharacterized protein</fullName>
    </submittedName>
</protein>
<accession>A0A4C1SES4</accession>
<reference evidence="2 3" key="1">
    <citation type="journal article" date="2019" name="Commun. Biol.">
        <title>The bagworm genome reveals a unique fibroin gene that provides high tensile strength.</title>
        <authorList>
            <person name="Kono N."/>
            <person name="Nakamura H."/>
            <person name="Ohtoshi R."/>
            <person name="Tomita M."/>
            <person name="Numata K."/>
            <person name="Arakawa K."/>
        </authorList>
    </citation>
    <scope>NUCLEOTIDE SEQUENCE [LARGE SCALE GENOMIC DNA]</scope>
</reference>